<name>A0ACB6Z6S4_THEGA</name>
<accession>A0ACB6Z6S4</accession>
<reference evidence="1" key="1">
    <citation type="submission" date="2019-10" db="EMBL/GenBank/DDBJ databases">
        <authorList>
            <consortium name="DOE Joint Genome Institute"/>
            <person name="Kuo A."/>
            <person name="Miyauchi S."/>
            <person name="Kiss E."/>
            <person name="Drula E."/>
            <person name="Kohler A."/>
            <person name="Sanchez-Garcia M."/>
            <person name="Andreopoulos B."/>
            <person name="Barry K.W."/>
            <person name="Bonito G."/>
            <person name="Buee M."/>
            <person name="Carver A."/>
            <person name="Chen C."/>
            <person name="Cichocki N."/>
            <person name="Clum A."/>
            <person name="Culley D."/>
            <person name="Crous P.W."/>
            <person name="Fauchery L."/>
            <person name="Girlanda M."/>
            <person name="Hayes R."/>
            <person name="Keri Z."/>
            <person name="Labutti K."/>
            <person name="Lipzen A."/>
            <person name="Lombard V."/>
            <person name="Magnuson J."/>
            <person name="Maillard F."/>
            <person name="Morin E."/>
            <person name="Murat C."/>
            <person name="Nolan M."/>
            <person name="Ohm R."/>
            <person name="Pangilinan J."/>
            <person name="Pereira M."/>
            <person name="Perotto S."/>
            <person name="Peter M."/>
            <person name="Riley R."/>
            <person name="Sitrit Y."/>
            <person name="Stielow B."/>
            <person name="Szollosi G."/>
            <person name="Zifcakova L."/>
            <person name="Stursova M."/>
            <person name="Spatafora J.W."/>
            <person name="Tedersoo L."/>
            <person name="Vaario L.-M."/>
            <person name="Yamada A."/>
            <person name="Yan M."/>
            <person name="Wang P."/>
            <person name="Xu J."/>
            <person name="Bruns T."/>
            <person name="Baldrian P."/>
            <person name="Vilgalys R."/>
            <person name="Henrissat B."/>
            <person name="Grigoriev I.V."/>
            <person name="Hibbett D."/>
            <person name="Nagy L.G."/>
            <person name="Martin F.M."/>
        </authorList>
    </citation>
    <scope>NUCLEOTIDE SEQUENCE</scope>
    <source>
        <strain evidence="1">P2</strain>
    </source>
</reference>
<dbReference type="Proteomes" id="UP000886501">
    <property type="component" value="Unassembled WGS sequence"/>
</dbReference>
<sequence>MSILRTSFARSGLLASARRYSSAPTQAKGSNLGFYLIGAGAAGLGAYAYLNSLNPTPTAQTVKLKETSPLDPTKFVDFELKRVDPYSHNTAVFTFKLNDDEASLLPLTSFVVVKSSDPEGLKDAKGNPVIRPYTPISRSDTPGELALLVKKYENGLASKYIHGLKPGDKLAIKGPIPKFPYKDNEFEEVGMIAGGTGITPMYQILIHALTKPDNKTKFKLIFANTSEKDILLKEELDALKKKYPQTFDVVYIVGSAGPGWNGPVGYITPELIKQNIAPPSLGNKVKVLVCGPPGQVKAISGQKLNPTDQGPLAGTLRDLGFDETQVFKF</sequence>
<gene>
    <name evidence="1" type="ORF">BDM02DRAFT_3156868</name>
</gene>
<keyword evidence="2" id="KW-1185">Reference proteome</keyword>
<proteinExistence type="predicted"/>
<protein>
    <submittedName>
        <fullName evidence="1">Cytochrome-b5 reductase</fullName>
    </submittedName>
</protein>
<evidence type="ECO:0000313" key="1">
    <source>
        <dbReference type="EMBL" id="KAF9645440.1"/>
    </source>
</evidence>
<evidence type="ECO:0000313" key="2">
    <source>
        <dbReference type="Proteomes" id="UP000886501"/>
    </source>
</evidence>
<dbReference type="EMBL" id="MU118090">
    <property type="protein sequence ID" value="KAF9645440.1"/>
    <property type="molecule type" value="Genomic_DNA"/>
</dbReference>
<comment type="caution">
    <text evidence="1">The sequence shown here is derived from an EMBL/GenBank/DDBJ whole genome shotgun (WGS) entry which is preliminary data.</text>
</comment>
<reference evidence="1" key="2">
    <citation type="journal article" date="2020" name="Nat. Commun.">
        <title>Large-scale genome sequencing of mycorrhizal fungi provides insights into the early evolution of symbiotic traits.</title>
        <authorList>
            <person name="Miyauchi S."/>
            <person name="Kiss E."/>
            <person name="Kuo A."/>
            <person name="Drula E."/>
            <person name="Kohler A."/>
            <person name="Sanchez-Garcia M."/>
            <person name="Morin E."/>
            <person name="Andreopoulos B."/>
            <person name="Barry K.W."/>
            <person name="Bonito G."/>
            <person name="Buee M."/>
            <person name="Carver A."/>
            <person name="Chen C."/>
            <person name="Cichocki N."/>
            <person name="Clum A."/>
            <person name="Culley D."/>
            <person name="Crous P.W."/>
            <person name="Fauchery L."/>
            <person name="Girlanda M."/>
            <person name="Hayes R.D."/>
            <person name="Keri Z."/>
            <person name="LaButti K."/>
            <person name="Lipzen A."/>
            <person name="Lombard V."/>
            <person name="Magnuson J."/>
            <person name="Maillard F."/>
            <person name="Murat C."/>
            <person name="Nolan M."/>
            <person name="Ohm R.A."/>
            <person name="Pangilinan J."/>
            <person name="Pereira M.F."/>
            <person name="Perotto S."/>
            <person name="Peter M."/>
            <person name="Pfister S."/>
            <person name="Riley R."/>
            <person name="Sitrit Y."/>
            <person name="Stielow J.B."/>
            <person name="Szollosi G."/>
            <person name="Zifcakova L."/>
            <person name="Stursova M."/>
            <person name="Spatafora J.W."/>
            <person name="Tedersoo L."/>
            <person name="Vaario L.M."/>
            <person name="Yamada A."/>
            <person name="Yan M."/>
            <person name="Wang P."/>
            <person name="Xu J."/>
            <person name="Bruns T."/>
            <person name="Baldrian P."/>
            <person name="Vilgalys R."/>
            <person name="Dunand C."/>
            <person name="Henrissat B."/>
            <person name="Grigoriev I.V."/>
            <person name="Hibbett D."/>
            <person name="Nagy L.G."/>
            <person name="Martin F.M."/>
        </authorList>
    </citation>
    <scope>NUCLEOTIDE SEQUENCE</scope>
    <source>
        <strain evidence="1">P2</strain>
    </source>
</reference>
<organism evidence="1 2">
    <name type="scientific">Thelephora ganbajun</name>
    <name type="common">Ganba fungus</name>
    <dbReference type="NCBI Taxonomy" id="370292"/>
    <lineage>
        <taxon>Eukaryota</taxon>
        <taxon>Fungi</taxon>
        <taxon>Dikarya</taxon>
        <taxon>Basidiomycota</taxon>
        <taxon>Agaricomycotina</taxon>
        <taxon>Agaricomycetes</taxon>
        <taxon>Thelephorales</taxon>
        <taxon>Thelephoraceae</taxon>
        <taxon>Thelephora</taxon>
    </lineage>
</organism>